<evidence type="ECO:0000256" key="4">
    <source>
        <dbReference type="ARBA" id="ARBA00022692"/>
    </source>
</evidence>
<accession>A0ABX2HM78</accession>
<reference evidence="9 10" key="1">
    <citation type="journal article" date="2020" name="Cell Host Microbe">
        <title>Functional and Genomic Variation between Human-Derived Isolates of Lachnospiraceae Reveals Inter- and Intra-Species Diversity.</title>
        <authorList>
            <person name="Sorbara M.T."/>
            <person name="Littmann E.R."/>
            <person name="Fontana E."/>
            <person name="Moody T.U."/>
            <person name="Kohout C.E."/>
            <person name="Gjonbalaj M."/>
            <person name="Eaton V."/>
            <person name="Seok R."/>
            <person name="Leiner I.M."/>
            <person name="Pamer E.G."/>
        </authorList>
    </citation>
    <scope>NUCLEOTIDE SEQUENCE [LARGE SCALE GENOMIC DNA]</scope>
    <source>
        <strain evidence="9 10">MSK.1.17</strain>
    </source>
</reference>
<dbReference type="PANTHER" id="PTHR30151">
    <property type="entry name" value="ALKANE SULFONATE ABC TRANSPORTER-RELATED, MEMBRANE SUBUNIT"/>
    <property type="match status" value="1"/>
</dbReference>
<keyword evidence="3" id="KW-1003">Cell membrane</keyword>
<comment type="similarity">
    <text evidence="7">Belongs to the binding-protein-dependent transport system permease family.</text>
</comment>
<evidence type="ECO:0000256" key="2">
    <source>
        <dbReference type="ARBA" id="ARBA00022448"/>
    </source>
</evidence>
<protein>
    <submittedName>
        <fullName evidence="9">ABC transporter permease</fullName>
    </submittedName>
</protein>
<keyword evidence="5 7" id="KW-1133">Transmembrane helix</keyword>
<feature type="domain" description="ABC transmembrane type-1" evidence="8">
    <location>
        <begin position="86"/>
        <end position="266"/>
    </location>
</feature>
<dbReference type="PANTHER" id="PTHR30151:SF0">
    <property type="entry name" value="ABC TRANSPORTER PERMEASE PROTEIN MJ0413-RELATED"/>
    <property type="match status" value="1"/>
</dbReference>
<feature type="transmembrane region" description="Helical" evidence="7">
    <location>
        <begin position="127"/>
        <end position="146"/>
    </location>
</feature>
<dbReference type="Gene3D" id="1.10.3720.10">
    <property type="entry name" value="MetI-like"/>
    <property type="match status" value="1"/>
</dbReference>
<dbReference type="SUPFAM" id="SSF161098">
    <property type="entry name" value="MetI-like"/>
    <property type="match status" value="1"/>
</dbReference>
<keyword evidence="6 7" id="KW-0472">Membrane</keyword>
<keyword evidence="2 7" id="KW-0813">Transport</keyword>
<feature type="transmembrane region" description="Helical" evidence="7">
    <location>
        <begin position="28"/>
        <end position="46"/>
    </location>
</feature>
<evidence type="ECO:0000256" key="3">
    <source>
        <dbReference type="ARBA" id="ARBA00022475"/>
    </source>
</evidence>
<keyword evidence="4 7" id="KW-0812">Transmembrane</keyword>
<dbReference type="PROSITE" id="PS50928">
    <property type="entry name" value="ABC_TM1"/>
    <property type="match status" value="1"/>
</dbReference>
<feature type="transmembrane region" description="Helical" evidence="7">
    <location>
        <begin position="152"/>
        <end position="171"/>
    </location>
</feature>
<dbReference type="Pfam" id="PF00528">
    <property type="entry name" value="BPD_transp_1"/>
    <property type="match status" value="1"/>
</dbReference>
<evidence type="ECO:0000313" key="10">
    <source>
        <dbReference type="Proteomes" id="UP000669239"/>
    </source>
</evidence>
<feature type="transmembrane region" description="Helical" evidence="7">
    <location>
        <begin position="94"/>
        <end position="115"/>
    </location>
</feature>
<feature type="transmembrane region" description="Helical" evidence="7">
    <location>
        <begin position="192"/>
        <end position="211"/>
    </location>
</feature>
<organism evidence="9 10">
    <name type="scientific">Enterocloster aldenensis</name>
    <dbReference type="NCBI Taxonomy" id="358742"/>
    <lineage>
        <taxon>Bacteria</taxon>
        <taxon>Bacillati</taxon>
        <taxon>Bacillota</taxon>
        <taxon>Clostridia</taxon>
        <taxon>Lachnospirales</taxon>
        <taxon>Lachnospiraceae</taxon>
        <taxon>Enterocloster</taxon>
    </lineage>
</organism>
<dbReference type="InterPro" id="IPR000515">
    <property type="entry name" value="MetI-like"/>
</dbReference>
<proteinExistence type="inferred from homology"/>
<evidence type="ECO:0000256" key="7">
    <source>
        <dbReference type="RuleBase" id="RU363032"/>
    </source>
</evidence>
<keyword evidence="10" id="KW-1185">Reference proteome</keyword>
<gene>
    <name evidence="9" type="ORF">G5B36_17840</name>
</gene>
<evidence type="ECO:0000256" key="1">
    <source>
        <dbReference type="ARBA" id="ARBA00004651"/>
    </source>
</evidence>
<comment type="caution">
    <text evidence="9">The sequence shown here is derived from an EMBL/GenBank/DDBJ whole genome shotgun (WGS) entry which is preliminary data.</text>
</comment>
<evidence type="ECO:0000256" key="6">
    <source>
        <dbReference type="ARBA" id="ARBA00023136"/>
    </source>
</evidence>
<evidence type="ECO:0000313" key="9">
    <source>
        <dbReference type="EMBL" id="NSJ50551.1"/>
    </source>
</evidence>
<comment type="subcellular location">
    <subcellularLocation>
        <location evidence="1 7">Cell membrane</location>
        <topology evidence="1 7">Multi-pass membrane protein</topology>
    </subcellularLocation>
</comment>
<dbReference type="EMBL" id="JAAITT010000027">
    <property type="protein sequence ID" value="NSJ50551.1"/>
    <property type="molecule type" value="Genomic_DNA"/>
</dbReference>
<dbReference type="Proteomes" id="UP000669239">
    <property type="component" value="Unassembled WGS sequence"/>
</dbReference>
<feature type="transmembrane region" description="Helical" evidence="7">
    <location>
        <begin position="247"/>
        <end position="266"/>
    </location>
</feature>
<dbReference type="InterPro" id="IPR035906">
    <property type="entry name" value="MetI-like_sf"/>
</dbReference>
<name>A0ABX2HM78_9FIRM</name>
<evidence type="ECO:0000259" key="8">
    <source>
        <dbReference type="PROSITE" id="PS50928"/>
    </source>
</evidence>
<evidence type="ECO:0000256" key="5">
    <source>
        <dbReference type="ARBA" id="ARBA00022989"/>
    </source>
</evidence>
<sequence>MKQRPQLLKGGIDVTGLEKKQLHDKRKFAAISACSLVVFFGVWHLATAVMHLMPDYCLPSPLQVLEAFIYKLNHKAPDGGTLFQHILASLKVALSGYLLGAVIGIPLGICMAWFRRIDLFVTPLFDLVRPVPTIAWIPLMILWFGIGLGAKAAIIFVSAFIPCVINSYAGIKQTKPVHLWVAQTFGASRAKMLFTVAIPTAMPLIFTGLRISLQAAWTTLCAAEMLAANKGLGYMIQLNRSLARADLIIVGMLTIGFIGTVFAVVLTKMENRMVKGGKKS</sequence>
<dbReference type="CDD" id="cd06261">
    <property type="entry name" value="TM_PBP2"/>
    <property type="match status" value="1"/>
</dbReference>